<reference evidence="1" key="1">
    <citation type="submission" date="2022-06" db="EMBL/GenBank/DDBJ databases">
        <title>CFH 74404 Thermomicrobiaceae sp.</title>
        <authorList>
            <person name="Ming H."/>
            <person name="Li W.-J."/>
            <person name="Zhao Z."/>
        </authorList>
    </citation>
    <scope>NUCLEOTIDE SEQUENCE</scope>
    <source>
        <strain evidence="1">CFH 74404</strain>
    </source>
</reference>
<evidence type="ECO:0000313" key="1">
    <source>
        <dbReference type="EMBL" id="MCM8749604.1"/>
    </source>
</evidence>
<dbReference type="Proteomes" id="UP001165306">
    <property type="component" value="Unassembled WGS sequence"/>
</dbReference>
<name>A0AA41WFF3_9BACT</name>
<dbReference type="EMBL" id="JAMSLR010000007">
    <property type="protein sequence ID" value="MCM8749604.1"/>
    <property type="molecule type" value="Genomic_DNA"/>
</dbReference>
<protein>
    <submittedName>
        <fullName evidence="1">Uncharacterized protein</fullName>
    </submittedName>
</protein>
<evidence type="ECO:0000313" key="2">
    <source>
        <dbReference type="Proteomes" id="UP001165306"/>
    </source>
</evidence>
<accession>A0AA41WFF3</accession>
<organism evidence="1 2">
    <name type="scientific">Thermalbibacter longus</name>
    <dbReference type="NCBI Taxonomy" id="2951981"/>
    <lineage>
        <taxon>Bacteria</taxon>
        <taxon>Pseudomonadati</taxon>
        <taxon>Thermomicrobiota</taxon>
        <taxon>Thermomicrobia</taxon>
        <taxon>Thermomicrobiales</taxon>
        <taxon>Thermomicrobiaceae</taxon>
        <taxon>Thermalbibacter</taxon>
    </lineage>
</organism>
<sequence>MWAVALGDLDRSERAVLPTHRLVRTYRGHEIYLRQPGFEFTPVMLGKVASYLVAWAEGLAAFAFMYPLLAQVDEQDFSEERLLDQAVQLIEFWIEEDRLRNRSEYTFEYRGRAFVEVVDPRWWVKVLW</sequence>
<dbReference type="AlphaFoldDB" id="A0AA41WFF3"/>
<comment type="caution">
    <text evidence="1">The sequence shown here is derived from an EMBL/GenBank/DDBJ whole genome shotgun (WGS) entry which is preliminary data.</text>
</comment>
<keyword evidence="2" id="KW-1185">Reference proteome</keyword>
<gene>
    <name evidence="1" type="ORF">NET02_10630</name>
</gene>
<dbReference type="RefSeq" id="WP_284057386.1">
    <property type="nucleotide sequence ID" value="NZ_JAMSLR010000007.1"/>
</dbReference>
<proteinExistence type="predicted"/>